<evidence type="ECO:0000256" key="7">
    <source>
        <dbReference type="ARBA" id="ARBA00022737"/>
    </source>
</evidence>
<feature type="domain" description="Calponin-homology (CH)" evidence="16">
    <location>
        <begin position="168"/>
        <end position="273"/>
    </location>
</feature>
<dbReference type="SUPFAM" id="SSF47576">
    <property type="entry name" value="Calponin-homology domain, CH-domain"/>
    <property type="match status" value="1"/>
</dbReference>
<dbReference type="SUPFAM" id="SSF46966">
    <property type="entry name" value="Spectrin repeat"/>
    <property type="match status" value="13"/>
</dbReference>
<dbReference type="GO" id="GO:0051693">
    <property type="term" value="P:actin filament capping"/>
    <property type="evidence" value="ECO:0007669"/>
    <property type="project" value="UniProtKB-UniRule"/>
</dbReference>
<dbReference type="SMART" id="SM00150">
    <property type="entry name" value="SPEC"/>
    <property type="match status" value="17"/>
</dbReference>
<feature type="domain" description="Calponin-homology (CH)" evidence="16">
    <location>
        <begin position="48"/>
        <end position="152"/>
    </location>
</feature>
<dbReference type="FunFam" id="1.20.58.60:FF:000019">
    <property type="entry name" value="Spectrin beta chain"/>
    <property type="match status" value="1"/>
</dbReference>
<keyword evidence="10 12" id="KW-0206">Cytoskeleton</keyword>
<dbReference type="InterPro" id="IPR001715">
    <property type="entry name" value="CH_dom"/>
</dbReference>
<evidence type="ECO:0000256" key="8">
    <source>
        <dbReference type="ARBA" id="ARBA00022990"/>
    </source>
</evidence>
<dbReference type="GO" id="GO:0005200">
    <property type="term" value="F:structural constituent of cytoskeleton"/>
    <property type="evidence" value="ECO:0007669"/>
    <property type="project" value="UniProtKB-UniRule"/>
</dbReference>
<evidence type="ECO:0000313" key="17">
    <source>
        <dbReference type="EMBL" id="VDI17960.1"/>
    </source>
</evidence>
<evidence type="ECO:0000256" key="1">
    <source>
        <dbReference type="ARBA" id="ARBA00004245"/>
    </source>
</evidence>
<accession>A0A8B6DEJ3</accession>
<dbReference type="PROSITE" id="PS00019">
    <property type="entry name" value="ACTININ_1"/>
    <property type="match status" value="1"/>
</dbReference>
<keyword evidence="8" id="KW-0007">Acetylation</keyword>
<comment type="similarity">
    <text evidence="3 12">Belongs to the spectrin family.</text>
</comment>
<dbReference type="PROSITE" id="PS50021">
    <property type="entry name" value="CH"/>
    <property type="match status" value="2"/>
</dbReference>
<dbReference type="FunFam" id="1.10.418.10:FF:000004">
    <property type="entry name" value="Spectrin beta chain"/>
    <property type="match status" value="1"/>
</dbReference>
<dbReference type="InterPro" id="IPR002017">
    <property type="entry name" value="Spectrin_repeat"/>
</dbReference>
<dbReference type="FunFam" id="1.20.58.60:FF:000106">
    <property type="entry name" value="Spectrin beta chain"/>
    <property type="match status" value="1"/>
</dbReference>
<dbReference type="GO" id="GO:0003779">
    <property type="term" value="F:actin binding"/>
    <property type="evidence" value="ECO:0007669"/>
    <property type="project" value="UniProtKB-KW"/>
</dbReference>
<dbReference type="Pfam" id="PF00307">
    <property type="entry name" value="CH"/>
    <property type="match status" value="2"/>
</dbReference>
<feature type="compositionally biased region" description="Basic residues" evidence="14">
    <location>
        <begin position="2310"/>
        <end position="2322"/>
    </location>
</feature>
<dbReference type="InterPro" id="IPR036872">
    <property type="entry name" value="CH_dom_sf"/>
</dbReference>
<dbReference type="FunFam" id="1.20.58.60:FF:000083">
    <property type="entry name" value="Spectrin beta chain"/>
    <property type="match status" value="1"/>
</dbReference>
<reference evidence="17" key="1">
    <citation type="submission" date="2018-11" db="EMBL/GenBank/DDBJ databases">
        <authorList>
            <person name="Alioto T."/>
            <person name="Alioto T."/>
        </authorList>
    </citation>
    <scope>NUCLEOTIDE SEQUENCE</scope>
</reference>
<dbReference type="Gene3D" id="1.10.418.10">
    <property type="entry name" value="Calponin-like domain"/>
    <property type="match status" value="2"/>
</dbReference>
<dbReference type="Proteomes" id="UP000596742">
    <property type="component" value="Unassembled WGS sequence"/>
</dbReference>
<dbReference type="InterPro" id="IPR041681">
    <property type="entry name" value="PH_9"/>
</dbReference>
<evidence type="ECO:0000259" key="16">
    <source>
        <dbReference type="PROSITE" id="PS50021"/>
    </source>
</evidence>
<dbReference type="InterPro" id="IPR001849">
    <property type="entry name" value="PH_domain"/>
</dbReference>
<dbReference type="PROSITE" id="PS50003">
    <property type="entry name" value="PH_DOMAIN"/>
    <property type="match status" value="1"/>
</dbReference>
<evidence type="ECO:0000256" key="2">
    <source>
        <dbReference type="ARBA" id="ARBA00004544"/>
    </source>
</evidence>
<dbReference type="CDD" id="cd21246">
    <property type="entry name" value="CH_SPTB-like_rpt1"/>
    <property type="match status" value="1"/>
</dbReference>
<evidence type="ECO:0000256" key="5">
    <source>
        <dbReference type="ARBA" id="ARBA00022490"/>
    </source>
</evidence>
<proteinExistence type="inferred from homology"/>
<evidence type="ECO:0000256" key="13">
    <source>
        <dbReference type="SAM" id="Coils"/>
    </source>
</evidence>
<dbReference type="SMART" id="SM00033">
    <property type="entry name" value="CH"/>
    <property type="match status" value="2"/>
</dbReference>
<keyword evidence="18" id="KW-1185">Reference proteome</keyword>
<dbReference type="GO" id="GO:0016192">
    <property type="term" value="P:vesicle-mediated transport"/>
    <property type="evidence" value="ECO:0007669"/>
    <property type="project" value="UniProtKB-ARBA"/>
</dbReference>
<feature type="region of interest" description="Disordered" evidence="14">
    <location>
        <begin position="2283"/>
        <end position="2322"/>
    </location>
</feature>
<evidence type="ECO:0000256" key="12">
    <source>
        <dbReference type="PIRNR" id="PIRNR002297"/>
    </source>
</evidence>
<evidence type="ECO:0000256" key="9">
    <source>
        <dbReference type="ARBA" id="ARBA00023203"/>
    </source>
</evidence>
<dbReference type="GO" id="GO:0005829">
    <property type="term" value="C:cytosol"/>
    <property type="evidence" value="ECO:0007669"/>
    <property type="project" value="UniProtKB-ARBA"/>
</dbReference>
<dbReference type="FunFam" id="1.20.58.60:FF:000059">
    <property type="entry name" value="Spectrin beta chain"/>
    <property type="match status" value="1"/>
</dbReference>
<feature type="coiled-coil region" evidence="13">
    <location>
        <begin position="990"/>
        <end position="1031"/>
    </location>
</feature>
<dbReference type="CDD" id="cd21248">
    <property type="entry name" value="CH_SPTB_like_rpt2"/>
    <property type="match status" value="1"/>
</dbReference>
<evidence type="ECO:0000256" key="11">
    <source>
        <dbReference type="ARBA" id="ARBA00054264"/>
    </source>
</evidence>
<dbReference type="FunFam" id="1.20.58.60:FF:000033">
    <property type="entry name" value="Spectrin beta chain"/>
    <property type="match status" value="1"/>
</dbReference>
<dbReference type="SMART" id="SM00233">
    <property type="entry name" value="PH"/>
    <property type="match status" value="1"/>
</dbReference>
<keyword evidence="7" id="KW-0677">Repeat</keyword>
<gene>
    <name evidence="17" type="ORF">MGAL_10B079156</name>
</gene>
<keyword evidence="6" id="KW-0597">Phosphoprotein</keyword>
<evidence type="ECO:0000256" key="6">
    <source>
        <dbReference type="ARBA" id="ARBA00022553"/>
    </source>
</evidence>
<dbReference type="PRINTS" id="PR00683">
    <property type="entry name" value="SPECTRINPH"/>
</dbReference>
<dbReference type="InterPro" id="IPR001589">
    <property type="entry name" value="Actinin_actin-bd_CS"/>
</dbReference>
<feature type="domain" description="PH" evidence="15">
    <location>
        <begin position="2173"/>
        <end position="2285"/>
    </location>
</feature>
<protein>
    <recommendedName>
        <fullName evidence="12">Spectrin beta chain</fullName>
    </recommendedName>
</protein>
<dbReference type="CDD" id="cd10571">
    <property type="entry name" value="PH_beta_spectrin"/>
    <property type="match status" value="1"/>
</dbReference>
<dbReference type="InterPro" id="IPR011993">
    <property type="entry name" value="PH-like_dom_sf"/>
</dbReference>
<dbReference type="FunFam" id="2.30.29.30:FF:000024">
    <property type="entry name" value="Spectrin beta chain"/>
    <property type="match status" value="1"/>
</dbReference>
<evidence type="ECO:0000313" key="18">
    <source>
        <dbReference type="Proteomes" id="UP000596742"/>
    </source>
</evidence>
<dbReference type="FunFam" id="1.20.58.60:FF:000020">
    <property type="entry name" value="Spectrin alpha chain, non-erythrocytic 1"/>
    <property type="match status" value="2"/>
</dbReference>
<evidence type="ECO:0000256" key="3">
    <source>
        <dbReference type="ARBA" id="ARBA00006826"/>
    </source>
</evidence>
<comment type="subcellular location">
    <subcellularLocation>
        <location evidence="2">Cytoplasm</location>
        <location evidence="2">Cell cortex</location>
    </subcellularLocation>
    <subcellularLocation>
        <location evidence="1">Cytoplasm</location>
        <location evidence="1">Cytoskeleton</location>
    </subcellularLocation>
</comment>
<sequence>MTEIESYQNNTGVRWDPGQIEDDFDAASNSAKLFERSRIKALADERESVQKKTFTKWVNSHLIRTGCRIADLYIDLRDGKMLMKLLEVLSGERLPKQTKGKMRIHCLENVDKALQFLYEQKVHLENLGAHDIVDGSSRLTLGLIWTIILRFQIQDITVEDAGDTSETRSAKDALLLWCQMKTAGYPNVNVRNFTTSWRDGLAFNAIIHKHRPDLIQYEKLQKSNALYNLNNSFEVAEDKLGLTRLLDPEDINVEFPDEKSIITYVVTYYHYFSKMKAESVQGKRIGKVIDNALDSDRSVQEYQTFTSDLLDWIEQTIVILNDRQFANSMYGVQQQLAAFNTYRTREKPKKFDEKGNLEIMLFTIQSKMRANNQKPYLPKEGKLISDINKAWDRLEKSEHERELALREELIRQEKLEQLAARFDRKAGMRETWLSENQRLVSQDNFGFDLAAVEAATKKHEAIETDIYAYEERVQAVVSVASDLQQETYHDIDRINSRKDNVLKLWNYLIELLKARRLRLELSLGIQRIFQEMLYILDWMEEIKARLLSEDYGKHLMGVDDLLQKHSLIEADIHVLGERVKTVNTQADRFVDGDFSDVGGYRPCEQEVIKERMNTLDTAYDELIALAAERRARLEESRRLWQFYWDMEDEEGWIREKEHLMSSPDLGHDLTSVHLLLNKHKALEDEMTARHTHLESVLQIGNDLINAGNFGADKVQQRIDEINQQWDSLMDLAAFRKKRLHEAVDFYQFFADADDVDAWMMDTLRLVSSEDVGKDEASVQSLLKKHKEVTDELKNYESTIQALHEQAASLGEEDLENPEVPARLSQVDKRYQELLELAKLRKQRLLDALSLYKLFNESDGVETWIDEKEKFLTTIIVTDDIEELAIMKHRFDSFEHEMNANASKVAVVNQLARQLLQVEHPNAAEVIEKQNELNDSWNELRDLVDQKREDINLAHGLQNFHIECNETISWIHEKSKVIESTDELGNDLSGVMTLQRRLSGMERDLAAIQAKLESLQNEADKLQDEKPEEAQAIREKISEINNVWMDLKEMLKERDEKLGEAGELQRFLGNLDHFQQWLSRTQTTVASEDIPNSLSDAEKLLNQHQQLKDEIDAYSPEHAKMKEFGDKITEGQEDPQYMFLRQRIQALDNGWEELLQMWENRQNLLSQSLNLQMYLRDAKQAEVLLNQQENFLSKEEVPNTLEAAENLIKQHEAFITTTDANDEKINAVLQFANRLIEDNHYAADKIHKKAENINERRDVNRNRAGDQLDKLRDQLLLQQFLQECDELRDWLHDKMAAAQDETYRDAKNLHSKYVRHQAFEKEIAANKDRLMRLMKAGEDLLQDKPETREQIEPILASLNEQWEELERTTKAKGEKLFDSNRSVLYEQSCDDIDGWMDQLESQIVTEEAAKDLTTVNLLMQKQNLLESQMKMKEQQVTELDEQAVILRKIDPKQEAIIEKRKALVAERFAKIQQPLVQRREQLQKVKRIHQFVRDVEDEKLWINEKMPQATSSQFGNSLLTVQMHVTKNQSLQTEIENHEPRIKTVVDVGQELIDEGHPQSEEFKALIEDLLNHWQDLKDAVVKRNERIHLSDIAQQYYYDASEAEAWMSEQELYMMGDERAKDEIGAQNFMKKHQVLENAVEDYADVVRQLGEKSRALIDTDHPESDQIAVRQSQVDKLYAGLKDLSRERKSKLEEVLKLYVLNREIDDLMQWIAEREIVAGSHELGQDFEHVTMLKERFKEFARETESVGSERVQAAYDNCDQLIAAEHSDAAAIAEWKDNLNEAWNDLLELIDTRTQQLQASWELHKFYHDCKDLLERILEKQNYIPDELGRDAQSVAALQRKHANFENDLVTLGTQVQSIQEESVKLQTGYAGDRCKEINYREEEVVNAWKNLQLNVTSRKNKLADASDLYRFFNLVRDLLLWMEDIIRQITTQEKPRDVSGVELLMNNHQSLKAEIDAREENFAICLNLGRDLLDRKHYRSDEVREKLIALTTRREDMSDNWSERWEYLQLILEVYQFARDASVAEAWLMAQDTYLNNQDLGQNLDEVEILIKKHEAFEKAAATQEERFIALERLTTFEMKEKAKEKDDPEKYKLEKEERRRKLIAEFLPPPKPPTPEPIVEPVVTAPVESEIQAVSDEHIAKADEHIAKADELDGAKAEPEPSASASEAVHQEGTLTRKHDWIAEGKRSQSRSWDKVHVVLHGNTISCYKDKKIAKQDPENRVHHESAIVLNDATCNRAMDYTKRPFVLRVHLPNGGEYLFQAKDEVEMEQWIQMISQGTGAEGTSRMPSKSQTLPARMETEKKEEHKKKGIFTLKRK</sequence>
<dbReference type="GO" id="GO:0005543">
    <property type="term" value="F:phospholipid binding"/>
    <property type="evidence" value="ECO:0007669"/>
    <property type="project" value="InterPro"/>
</dbReference>
<dbReference type="EMBL" id="UYJE01003286">
    <property type="protein sequence ID" value="VDI17960.1"/>
    <property type="molecule type" value="Genomic_DNA"/>
</dbReference>
<feature type="coiled-coil region" evidence="13">
    <location>
        <begin position="778"/>
        <end position="812"/>
    </location>
</feature>
<dbReference type="FunFam" id="1.20.58.60:FF:000018">
    <property type="entry name" value="Spectrin beta chain"/>
    <property type="match status" value="1"/>
</dbReference>
<dbReference type="Pfam" id="PF00435">
    <property type="entry name" value="Spectrin"/>
    <property type="match status" value="17"/>
</dbReference>
<organism evidence="17 18">
    <name type="scientific">Mytilus galloprovincialis</name>
    <name type="common">Mediterranean mussel</name>
    <dbReference type="NCBI Taxonomy" id="29158"/>
    <lineage>
        <taxon>Eukaryota</taxon>
        <taxon>Metazoa</taxon>
        <taxon>Spiralia</taxon>
        <taxon>Lophotrochozoa</taxon>
        <taxon>Mollusca</taxon>
        <taxon>Bivalvia</taxon>
        <taxon>Autobranchia</taxon>
        <taxon>Pteriomorphia</taxon>
        <taxon>Mytilida</taxon>
        <taxon>Mytiloidea</taxon>
        <taxon>Mytilidae</taxon>
        <taxon>Mytilinae</taxon>
        <taxon>Mytilus</taxon>
    </lineage>
</organism>
<feature type="compositionally biased region" description="Basic and acidic residues" evidence="14">
    <location>
        <begin position="2180"/>
        <end position="2192"/>
    </location>
</feature>
<dbReference type="Pfam" id="PF15410">
    <property type="entry name" value="PH_9"/>
    <property type="match status" value="1"/>
</dbReference>
<dbReference type="InterPro" id="IPR016343">
    <property type="entry name" value="Spectrin_bsu"/>
</dbReference>
<dbReference type="PANTHER" id="PTHR11915">
    <property type="entry name" value="SPECTRIN/FILAMIN RELATED CYTOSKELETAL PROTEIN"/>
    <property type="match status" value="1"/>
</dbReference>
<dbReference type="FunFam" id="1.10.418.10:FF:000003">
    <property type="entry name" value="Spectrin beta chain"/>
    <property type="match status" value="1"/>
</dbReference>
<feature type="region of interest" description="Disordered" evidence="14">
    <location>
        <begin position="2158"/>
        <end position="2192"/>
    </location>
</feature>
<keyword evidence="4 12" id="KW-0117">Actin capping</keyword>
<dbReference type="PROSITE" id="PS00020">
    <property type="entry name" value="ACTININ_2"/>
    <property type="match status" value="1"/>
</dbReference>
<dbReference type="Gene3D" id="2.30.29.30">
    <property type="entry name" value="Pleckstrin-homology domain (PH domain)/Phosphotyrosine-binding domain (PTB)"/>
    <property type="match status" value="1"/>
</dbReference>
<keyword evidence="13" id="KW-0175">Coiled coil</keyword>
<dbReference type="InterPro" id="IPR018159">
    <property type="entry name" value="Spectrin/alpha-actinin"/>
</dbReference>
<dbReference type="FunFam" id="1.20.58.60:FF:000011">
    <property type="entry name" value="Spectrin beta chain"/>
    <property type="match status" value="1"/>
</dbReference>
<dbReference type="SUPFAM" id="SSF50729">
    <property type="entry name" value="PH domain-like"/>
    <property type="match status" value="1"/>
</dbReference>
<comment type="function">
    <text evidence="11">Probably plays an important role in neuronal membrane skeleton.</text>
</comment>
<evidence type="ECO:0000259" key="15">
    <source>
        <dbReference type="PROSITE" id="PS50003"/>
    </source>
</evidence>
<dbReference type="PIRSF" id="PIRSF002297">
    <property type="entry name" value="Spectrin_beta_subunit"/>
    <property type="match status" value="1"/>
</dbReference>
<keyword evidence="5 12" id="KW-0963">Cytoplasm</keyword>
<name>A0A8B6DEJ3_MYTGA</name>
<dbReference type="GO" id="GO:0008091">
    <property type="term" value="C:spectrin"/>
    <property type="evidence" value="ECO:0007669"/>
    <property type="project" value="InterPro"/>
</dbReference>
<dbReference type="FunFam" id="1.20.58.60:FF:000049">
    <property type="entry name" value="Spectrin beta chain"/>
    <property type="match status" value="1"/>
</dbReference>
<comment type="caution">
    <text evidence="17">The sequence shown here is derived from an EMBL/GenBank/DDBJ whole genome shotgun (WGS) entry which is preliminary data.</text>
</comment>
<dbReference type="GO" id="GO:0016020">
    <property type="term" value="C:membrane"/>
    <property type="evidence" value="ECO:0007669"/>
    <property type="project" value="UniProtKB-ARBA"/>
</dbReference>
<dbReference type="Gene3D" id="1.20.58.60">
    <property type="match status" value="13"/>
</dbReference>
<dbReference type="InterPro" id="IPR001605">
    <property type="entry name" value="PH_dom-spectrin-type"/>
</dbReference>
<evidence type="ECO:0000256" key="10">
    <source>
        <dbReference type="ARBA" id="ARBA00023212"/>
    </source>
</evidence>
<dbReference type="FunFam" id="1.20.58.60:FF:000028">
    <property type="entry name" value="Spectrin beta chain"/>
    <property type="match status" value="1"/>
</dbReference>
<evidence type="ECO:0000256" key="4">
    <source>
        <dbReference type="ARBA" id="ARBA00022467"/>
    </source>
</evidence>
<dbReference type="CDD" id="cd00176">
    <property type="entry name" value="SPEC"/>
    <property type="match status" value="8"/>
</dbReference>
<keyword evidence="9 12" id="KW-0009">Actin-binding</keyword>
<evidence type="ECO:0000256" key="14">
    <source>
        <dbReference type="SAM" id="MobiDB-lite"/>
    </source>
</evidence>